<feature type="region of interest" description="Disordered" evidence="1">
    <location>
        <begin position="34"/>
        <end position="66"/>
    </location>
</feature>
<organism evidence="3">
    <name type="scientific">Glycine max</name>
    <name type="common">Soybean</name>
    <name type="synonym">Glycine hispida</name>
    <dbReference type="NCBI Taxonomy" id="3847"/>
    <lineage>
        <taxon>Eukaryota</taxon>
        <taxon>Viridiplantae</taxon>
        <taxon>Streptophyta</taxon>
        <taxon>Embryophyta</taxon>
        <taxon>Tracheophyta</taxon>
        <taxon>Spermatophyta</taxon>
        <taxon>Magnoliopsida</taxon>
        <taxon>eudicotyledons</taxon>
        <taxon>Gunneridae</taxon>
        <taxon>Pentapetalae</taxon>
        <taxon>rosids</taxon>
        <taxon>fabids</taxon>
        <taxon>Fabales</taxon>
        <taxon>Fabaceae</taxon>
        <taxon>Papilionoideae</taxon>
        <taxon>50 kb inversion clade</taxon>
        <taxon>NPAAA clade</taxon>
        <taxon>indigoferoid/millettioid clade</taxon>
        <taxon>Phaseoleae</taxon>
        <taxon>Glycine</taxon>
        <taxon>Glycine subgen. Soja</taxon>
    </lineage>
</organism>
<evidence type="ECO:0000256" key="1">
    <source>
        <dbReference type="SAM" id="MobiDB-lite"/>
    </source>
</evidence>
<evidence type="ECO:0000313" key="3">
    <source>
        <dbReference type="EnsemblPlants" id="KRH07549"/>
    </source>
</evidence>
<dbReference type="PaxDb" id="3847-GLYMA16G14700.2"/>
<gene>
    <name evidence="3" type="primary">LOC102659794</name>
    <name evidence="2" type="ORF">GLYMA_16G094200</name>
</gene>
<dbReference type="OrthoDB" id="1880037at2759"/>
<proteinExistence type="predicted"/>
<dbReference type="eggNOG" id="ENOG502QWKR">
    <property type="taxonomic scope" value="Eukaryota"/>
</dbReference>
<dbReference type="PANTHER" id="PTHR33672">
    <property type="entry name" value="YCF3-INTERACTING PROTEIN 1, CHLOROPLASTIC"/>
    <property type="match status" value="1"/>
</dbReference>
<dbReference type="GO" id="GO:0009535">
    <property type="term" value="C:chloroplast thylakoid membrane"/>
    <property type="evidence" value="ECO:0007669"/>
    <property type="project" value="InterPro"/>
</dbReference>
<dbReference type="RefSeq" id="XP_006599862.1">
    <property type="nucleotide sequence ID" value="XM_006599799.4"/>
</dbReference>
<reference evidence="3" key="2">
    <citation type="submission" date="2018-02" db="UniProtKB">
        <authorList>
            <consortium name="EnsemblPlants"/>
        </authorList>
    </citation>
    <scope>IDENTIFICATION</scope>
    <source>
        <strain evidence="3">Williams 82</strain>
    </source>
</reference>
<dbReference type="GO" id="GO:0080183">
    <property type="term" value="P:response to photooxidative stress"/>
    <property type="evidence" value="ECO:0007669"/>
    <property type="project" value="InterPro"/>
</dbReference>
<dbReference type="Proteomes" id="UP000008827">
    <property type="component" value="Chromosome 16"/>
</dbReference>
<reference evidence="2 3" key="1">
    <citation type="journal article" date="2010" name="Nature">
        <title>Genome sequence of the palaeopolyploid soybean.</title>
        <authorList>
            <person name="Schmutz J."/>
            <person name="Cannon S.B."/>
            <person name="Schlueter J."/>
            <person name="Ma J."/>
            <person name="Mitros T."/>
            <person name="Nelson W."/>
            <person name="Hyten D.L."/>
            <person name="Song Q."/>
            <person name="Thelen J.J."/>
            <person name="Cheng J."/>
            <person name="Xu D."/>
            <person name="Hellsten U."/>
            <person name="May G.D."/>
            <person name="Yu Y."/>
            <person name="Sakurai T."/>
            <person name="Umezawa T."/>
            <person name="Bhattacharyya M.K."/>
            <person name="Sandhu D."/>
            <person name="Valliyodan B."/>
            <person name="Lindquist E."/>
            <person name="Peto M."/>
            <person name="Grant D."/>
            <person name="Shu S."/>
            <person name="Goodstein D."/>
            <person name="Barry K."/>
            <person name="Futrell-Griggs M."/>
            <person name="Abernathy B."/>
            <person name="Du J."/>
            <person name="Tian Z."/>
            <person name="Zhu L."/>
            <person name="Gill N."/>
            <person name="Joshi T."/>
            <person name="Libault M."/>
            <person name="Sethuraman A."/>
            <person name="Zhang X.-C."/>
            <person name="Shinozaki K."/>
            <person name="Nguyen H.T."/>
            <person name="Wing R.A."/>
            <person name="Cregan P."/>
            <person name="Specht J."/>
            <person name="Grimwood J."/>
            <person name="Rokhsar D."/>
            <person name="Stacey G."/>
            <person name="Shoemaker R.C."/>
            <person name="Jackson S.A."/>
        </authorList>
    </citation>
    <scope>NUCLEOTIDE SEQUENCE [LARGE SCALE GENOMIC DNA]</scope>
    <source>
        <strain evidence="3">cv. Williams 82</strain>
        <tissue evidence="2">Callus</tissue>
    </source>
</reference>
<protein>
    <submittedName>
        <fullName evidence="2 3">Uncharacterized protein</fullName>
    </submittedName>
</protein>
<evidence type="ECO:0000313" key="4">
    <source>
        <dbReference type="Proteomes" id="UP000008827"/>
    </source>
</evidence>
<dbReference type="EnsemblPlants" id="KRH07549">
    <property type="protein sequence ID" value="KRH07549"/>
    <property type="gene ID" value="GLYMA_16G094200"/>
</dbReference>
<sequence>MEKGHKEHIMVKAQSQKKEEACHVSTTLAATDLHRPSLQPPKPKFLSLSLPNSANSSPSTLMEKKPKHRSIESPCQASTLIHQQQQTLIPLDEVGYMDQMQDDQLQDMQLRRSKSCGEGRASCAPSDEFDLWWAKPGAVERNNMHRNSFSKTEAILVSGKNVETCEDEGFKCTALCMYLPGFGKAKAVKTRKELGSEVEGCAVISRTVSLEKFECGSWASSALFHEINIEGDPINSSYFDLPLELIKCSANDVHSPVTSAFVFEKDLKTGFSTKSPRHVRFSTPSKPASPASCITPRLRKAREDFTAFLEAQSA</sequence>
<dbReference type="EMBL" id="CM000849">
    <property type="protein sequence ID" value="KRH07549.1"/>
    <property type="molecule type" value="Genomic_DNA"/>
</dbReference>
<dbReference type="PANTHER" id="PTHR33672:SF24">
    <property type="entry name" value="OS01G0798600 PROTEIN"/>
    <property type="match status" value="1"/>
</dbReference>
<dbReference type="AlphaFoldDB" id="K7MG79"/>
<dbReference type="OMA" id="MCMFLPG"/>
<dbReference type="GO" id="GO:0048564">
    <property type="term" value="P:photosystem I assembly"/>
    <property type="evidence" value="ECO:0007669"/>
    <property type="project" value="InterPro"/>
</dbReference>
<dbReference type="HOGENOM" id="CLU_053426_0_0_1"/>
<feature type="compositionally biased region" description="Low complexity" evidence="1">
    <location>
        <begin position="44"/>
        <end position="59"/>
    </location>
</feature>
<evidence type="ECO:0000313" key="2">
    <source>
        <dbReference type="EMBL" id="KRH07549.1"/>
    </source>
</evidence>
<reference evidence="2" key="3">
    <citation type="submission" date="2018-07" db="EMBL/GenBank/DDBJ databases">
        <title>WGS assembly of Glycine max.</title>
        <authorList>
            <person name="Schmutz J."/>
            <person name="Cannon S."/>
            <person name="Schlueter J."/>
            <person name="Ma J."/>
            <person name="Mitros T."/>
            <person name="Nelson W."/>
            <person name="Hyten D."/>
            <person name="Song Q."/>
            <person name="Thelen J."/>
            <person name="Cheng J."/>
            <person name="Xu D."/>
            <person name="Hellsten U."/>
            <person name="May G."/>
            <person name="Yu Y."/>
            <person name="Sakurai T."/>
            <person name="Umezawa T."/>
            <person name="Bhattacharyya M."/>
            <person name="Sandhu D."/>
            <person name="Valliyodan B."/>
            <person name="Lindquist E."/>
            <person name="Peto M."/>
            <person name="Grant D."/>
            <person name="Shu S."/>
            <person name="Goodstein D."/>
            <person name="Barry K."/>
            <person name="Futrell-Griggs M."/>
            <person name="Abernathy B."/>
            <person name="Du J."/>
            <person name="Tian Z."/>
            <person name="Zhu L."/>
            <person name="Gill N."/>
            <person name="Joshi T."/>
            <person name="Libault M."/>
            <person name="Sethuraman A."/>
            <person name="Zhang X."/>
            <person name="Shinozaki K."/>
            <person name="Nguyen H."/>
            <person name="Wing R."/>
            <person name="Cregan P."/>
            <person name="Specht J."/>
            <person name="Grimwood J."/>
            <person name="Rokhsar D."/>
            <person name="Stacey G."/>
            <person name="Shoemaker R."/>
            <person name="Jackson S."/>
        </authorList>
    </citation>
    <scope>NUCLEOTIDE SEQUENCE</scope>
    <source>
        <tissue evidence="2">Callus</tissue>
    </source>
</reference>
<name>K7MG79_SOYBN</name>
<dbReference type="InterPro" id="IPR040340">
    <property type="entry name" value="CEST/Y3IP1"/>
</dbReference>
<keyword evidence="4" id="KW-1185">Reference proteome</keyword>
<dbReference type="Gramene" id="KRH07549">
    <property type="protein sequence ID" value="KRH07549"/>
    <property type="gene ID" value="GLYMA_16G094200"/>
</dbReference>
<dbReference type="KEGG" id="gmx:102659794"/>
<accession>K7MG79</accession>
<dbReference type="GeneID" id="102659794"/>